<keyword evidence="3" id="KW-0808">Transferase</keyword>
<sequence>MAFVAYAGAIILGAIDNETADHFYSALLRRKPPIPDGVARRHADIQDVTIIVPTINTPSTFPESLRRWIANKPGQIIIETIDRDYDHVKNLIKRCEVDTDKVVKLHRVKKASKRHQVSNGIRRALGSFICLSDNDNFWPPDLLETMMAPFELNDDVGGVVGDQNPYVPPERQDPDVITPWEVAAIRGMHSRNRRIVREWSVDGGVNILAGRTVMYRAETLNKLFRDAFKGEVWKGKELDSGDDCFITRWLLRTKNKRCKNWKVHVLQGPESAVESAIETTDKDKSQLLRWEVNTLRHFMTTLKEVPDLWQRHPRLARKMVERLLRPVITGVHL</sequence>
<dbReference type="Proteomes" id="UP001303473">
    <property type="component" value="Unassembled WGS sequence"/>
</dbReference>
<name>A0AAN6S2M6_9PEZI</name>
<evidence type="ECO:0000256" key="4">
    <source>
        <dbReference type="ARBA" id="ARBA00022692"/>
    </source>
</evidence>
<evidence type="ECO:0000256" key="2">
    <source>
        <dbReference type="ARBA" id="ARBA00022676"/>
    </source>
</evidence>
<dbReference type="EMBL" id="MU853821">
    <property type="protein sequence ID" value="KAK3938852.1"/>
    <property type="molecule type" value="Genomic_DNA"/>
</dbReference>
<dbReference type="PANTHER" id="PTHR47844:SF1">
    <property type="entry name" value="EXOSTOSIN-LIKE 2"/>
    <property type="match status" value="1"/>
</dbReference>
<evidence type="ECO:0000256" key="3">
    <source>
        <dbReference type="ARBA" id="ARBA00022679"/>
    </source>
</evidence>
<dbReference type="AlphaFoldDB" id="A0AAN6S2M6"/>
<evidence type="ECO:0000256" key="7">
    <source>
        <dbReference type="ARBA" id="ARBA00023180"/>
    </source>
</evidence>
<dbReference type="InterPro" id="IPR029044">
    <property type="entry name" value="Nucleotide-diphossugar_trans"/>
</dbReference>
<evidence type="ECO:0000256" key="6">
    <source>
        <dbReference type="ARBA" id="ARBA00023136"/>
    </source>
</evidence>
<comment type="subcellular location">
    <subcellularLocation>
        <location evidence="1">Membrane</location>
    </subcellularLocation>
</comment>
<evidence type="ECO:0000256" key="5">
    <source>
        <dbReference type="ARBA" id="ARBA00022989"/>
    </source>
</evidence>
<protein>
    <submittedName>
        <fullName evidence="8">N-acetylglucosaminyltransferase</fullName>
    </submittedName>
</protein>
<evidence type="ECO:0000313" key="9">
    <source>
        <dbReference type="Proteomes" id="UP001303473"/>
    </source>
</evidence>
<dbReference type="GO" id="GO:0016020">
    <property type="term" value="C:membrane"/>
    <property type="evidence" value="ECO:0007669"/>
    <property type="project" value="UniProtKB-SubCell"/>
</dbReference>
<keyword evidence="7" id="KW-0325">Glycoprotein</keyword>
<dbReference type="GO" id="GO:0016757">
    <property type="term" value="F:glycosyltransferase activity"/>
    <property type="evidence" value="ECO:0007669"/>
    <property type="project" value="UniProtKB-KW"/>
</dbReference>
<keyword evidence="4" id="KW-0812">Transmembrane</keyword>
<comment type="caution">
    <text evidence="8">The sequence shown here is derived from an EMBL/GenBank/DDBJ whole genome shotgun (WGS) entry which is preliminary data.</text>
</comment>
<dbReference type="Pfam" id="PF13641">
    <property type="entry name" value="Glyco_tranf_2_3"/>
    <property type="match status" value="1"/>
</dbReference>
<keyword evidence="6" id="KW-0472">Membrane</keyword>
<evidence type="ECO:0000313" key="8">
    <source>
        <dbReference type="EMBL" id="KAK3938852.1"/>
    </source>
</evidence>
<dbReference type="InterPro" id="IPR052427">
    <property type="entry name" value="Glycosyltrans_GT2/GT47"/>
</dbReference>
<proteinExistence type="predicted"/>
<evidence type="ECO:0000256" key="1">
    <source>
        <dbReference type="ARBA" id="ARBA00004370"/>
    </source>
</evidence>
<feature type="non-terminal residue" evidence="8">
    <location>
        <position position="333"/>
    </location>
</feature>
<gene>
    <name evidence="8" type="ORF">QBC46DRAFT_460004</name>
</gene>
<dbReference type="PANTHER" id="PTHR47844">
    <property type="entry name" value="SYNTHASE CPS1, PUTATIVE (AFU_ORTHOLOGUE AFUA_7G02500)-RELATED"/>
    <property type="match status" value="1"/>
</dbReference>
<organism evidence="8 9">
    <name type="scientific">Diplogelasinospora grovesii</name>
    <dbReference type="NCBI Taxonomy" id="303347"/>
    <lineage>
        <taxon>Eukaryota</taxon>
        <taxon>Fungi</taxon>
        <taxon>Dikarya</taxon>
        <taxon>Ascomycota</taxon>
        <taxon>Pezizomycotina</taxon>
        <taxon>Sordariomycetes</taxon>
        <taxon>Sordariomycetidae</taxon>
        <taxon>Sordariales</taxon>
        <taxon>Diplogelasinosporaceae</taxon>
        <taxon>Diplogelasinospora</taxon>
    </lineage>
</organism>
<dbReference type="Gene3D" id="3.90.550.10">
    <property type="entry name" value="Spore Coat Polysaccharide Biosynthesis Protein SpsA, Chain A"/>
    <property type="match status" value="1"/>
</dbReference>
<accession>A0AAN6S2M6</accession>
<dbReference type="SUPFAM" id="SSF53448">
    <property type="entry name" value="Nucleotide-diphospho-sugar transferases"/>
    <property type="match status" value="1"/>
</dbReference>
<reference evidence="9" key="1">
    <citation type="journal article" date="2023" name="Mol. Phylogenet. Evol.">
        <title>Genome-scale phylogeny and comparative genomics of the fungal order Sordariales.</title>
        <authorList>
            <person name="Hensen N."/>
            <person name="Bonometti L."/>
            <person name="Westerberg I."/>
            <person name="Brannstrom I.O."/>
            <person name="Guillou S."/>
            <person name="Cros-Aarteil S."/>
            <person name="Calhoun S."/>
            <person name="Haridas S."/>
            <person name="Kuo A."/>
            <person name="Mondo S."/>
            <person name="Pangilinan J."/>
            <person name="Riley R."/>
            <person name="LaButti K."/>
            <person name="Andreopoulos B."/>
            <person name="Lipzen A."/>
            <person name="Chen C."/>
            <person name="Yan M."/>
            <person name="Daum C."/>
            <person name="Ng V."/>
            <person name="Clum A."/>
            <person name="Steindorff A."/>
            <person name="Ohm R.A."/>
            <person name="Martin F."/>
            <person name="Silar P."/>
            <person name="Natvig D.O."/>
            <person name="Lalanne C."/>
            <person name="Gautier V."/>
            <person name="Ament-Velasquez S.L."/>
            <person name="Kruys A."/>
            <person name="Hutchinson M.I."/>
            <person name="Powell A.J."/>
            <person name="Barry K."/>
            <person name="Miller A.N."/>
            <person name="Grigoriev I.V."/>
            <person name="Debuchy R."/>
            <person name="Gladieux P."/>
            <person name="Hiltunen Thoren M."/>
            <person name="Johannesson H."/>
        </authorList>
    </citation>
    <scope>NUCLEOTIDE SEQUENCE [LARGE SCALE GENOMIC DNA]</scope>
    <source>
        <strain evidence="9">CBS 340.73</strain>
    </source>
</reference>
<keyword evidence="2 8" id="KW-0328">Glycosyltransferase</keyword>
<keyword evidence="5" id="KW-1133">Transmembrane helix</keyword>
<keyword evidence="9" id="KW-1185">Reference proteome</keyword>